<dbReference type="InterPro" id="IPR001173">
    <property type="entry name" value="Glyco_trans_2-like"/>
</dbReference>
<sequence length="262" mass="28982">MSQVSCIIPFYNGGGTIARAIDSVINSPACHEVMLMVDASPEPLAPHLTDAHRAAIAQGKLRVIELATNLGQAAMRNVAASLSSAPYIAFMDQDDMYLSGFCEEMSAVLNQHTHLAAIECGAEIVKDGINLLDITDPRYIAIMSSVPWNVLIRRVAFWGIGGFPVEAAFRTKLAGEDIAFKTPLRHFLATAADYSRRLVRHHLRDGSATDNYLNRTQLVDGQVIYTTHYENEENGDWQAALDAHYSKVRRDFEAFRLVKMAD</sequence>
<dbReference type="PANTHER" id="PTHR43685:SF2">
    <property type="entry name" value="GLYCOSYLTRANSFERASE 2-LIKE DOMAIN-CONTAINING PROTEIN"/>
    <property type="match status" value="1"/>
</dbReference>
<evidence type="ECO:0000259" key="1">
    <source>
        <dbReference type="Pfam" id="PF00535"/>
    </source>
</evidence>
<name>A0A345DB33_9BURK</name>
<dbReference type="AlphaFoldDB" id="A0A345DB33"/>
<reference evidence="3" key="1">
    <citation type="submission" date="2018-07" db="EMBL/GenBank/DDBJ databases">
        <authorList>
            <person name="Kim H."/>
        </authorList>
    </citation>
    <scope>NUCLEOTIDE SEQUENCE [LARGE SCALE GENOMIC DNA]</scope>
    <source>
        <strain evidence="3">F02</strain>
    </source>
</reference>
<keyword evidence="3" id="KW-1185">Reference proteome</keyword>
<organism evidence="2 3">
    <name type="scientific">Ephemeroptericola cinctiostellae</name>
    <dbReference type="NCBI Taxonomy" id="2268024"/>
    <lineage>
        <taxon>Bacteria</taxon>
        <taxon>Pseudomonadati</taxon>
        <taxon>Pseudomonadota</taxon>
        <taxon>Betaproteobacteria</taxon>
        <taxon>Burkholderiales</taxon>
        <taxon>Burkholderiaceae</taxon>
        <taxon>Ephemeroptericola</taxon>
    </lineage>
</organism>
<evidence type="ECO:0000313" key="2">
    <source>
        <dbReference type="EMBL" id="AXF85571.1"/>
    </source>
</evidence>
<dbReference type="KEGG" id="hyf:DTO96_101302"/>
<dbReference type="SUPFAM" id="SSF53448">
    <property type="entry name" value="Nucleotide-diphospho-sugar transferases"/>
    <property type="match status" value="1"/>
</dbReference>
<protein>
    <submittedName>
        <fullName evidence="2">Glycosyltransferase EpsH</fullName>
        <ecNumber evidence="2">2.4.-.-</ecNumber>
    </submittedName>
</protein>
<proteinExistence type="predicted"/>
<accession>A0A345DB33</accession>
<gene>
    <name evidence="2" type="primary">epsH</name>
    <name evidence="2" type="ORF">DTO96_101302</name>
</gene>
<keyword evidence="2" id="KW-0328">Glycosyltransferase</keyword>
<dbReference type="OrthoDB" id="9802649at2"/>
<dbReference type="EC" id="2.4.-.-" evidence="2"/>
<dbReference type="InterPro" id="IPR050834">
    <property type="entry name" value="Glycosyltransf_2"/>
</dbReference>
<feature type="domain" description="Glycosyltransferase 2-like" evidence="1">
    <location>
        <begin position="5"/>
        <end position="116"/>
    </location>
</feature>
<dbReference type="RefSeq" id="WP_114562753.1">
    <property type="nucleotide sequence ID" value="NZ_CP031124.1"/>
</dbReference>
<dbReference type="Pfam" id="PF00535">
    <property type="entry name" value="Glycos_transf_2"/>
    <property type="match status" value="1"/>
</dbReference>
<dbReference type="GO" id="GO:0016757">
    <property type="term" value="F:glycosyltransferase activity"/>
    <property type="evidence" value="ECO:0007669"/>
    <property type="project" value="UniProtKB-KW"/>
</dbReference>
<dbReference type="EMBL" id="CP031124">
    <property type="protein sequence ID" value="AXF85571.1"/>
    <property type="molecule type" value="Genomic_DNA"/>
</dbReference>
<dbReference type="Gene3D" id="3.90.550.10">
    <property type="entry name" value="Spore Coat Polysaccharide Biosynthesis Protein SpsA, Chain A"/>
    <property type="match status" value="1"/>
</dbReference>
<dbReference type="InterPro" id="IPR029044">
    <property type="entry name" value="Nucleotide-diphossugar_trans"/>
</dbReference>
<dbReference type="CDD" id="cd00761">
    <property type="entry name" value="Glyco_tranf_GTA_type"/>
    <property type="match status" value="1"/>
</dbReference>
<evidence type="ECO:0000313" key="3">
    <source>
        <dbReference type="Proteomes" id="UP000252182"/>
    </source>
</evidence>
<dbReference type="PANTHER" id="PTHR43685">
    <property type="entry name" value="GLYCOSYLTRANSFERASE"/>
    <property type="match status" value="1"/>
</dbReference>
<dbReference type="Proteomes" id="UP000252182">
    <property type="component" value="Chromosome"/>
</dbReference>
<keyword evidence="2" id="KW-0808">Transferase</keyword>